<evidence type="ECO:0000256" key="3">
    <source>
        <dbReference type="ARBA" id="ARBA00022692"/>
    </source>
</evidence>
<dbReference type="GO" id="GO:0016020">
    <property type="term" value="C:membrane"/>
    <property type="evidence" value="ECO:0007669"/>
    <property type="project" value="UniProtKB-SubCell"/>
</dbReference>
<evidence type="ECO:0000256" key="5">
    <source>
        <dbReference type="ARBA" id="ARBA00023136"/>
    </source>
</evidence>
<comment type="caution">
    <text evidence="7">The sequence shown here is derived from an EMBL/GenBank/DDBJ whole genome shotgun (WGS) entry which is preliminary data.</text>
</comment>
<reference evidence="7" key="1">
    <citation type="submission" date="2019-08" db="EMBL/GenBank/DDBJ databases">
        <authorList>
            <person name="Kucharzyk K."/>
            <person name="Murdoch R.W."/>
            <person name="Higgins S."/>
            <person name="Loffler F."/>
        </authorList>
    </citation>
    <scope>NUCLEOTIDE SEQUENCE</scope>
</reference>
<feature type="transmembrane region" description="Helical" evidence="6">
    <location>
        <begin position="40"/>
        <end position="60"/>
    </location>
</feature>
<keyword evidence="3 6" id="KW-0812">Transmembrane</keyword>
<protein>
    <submittedName>
        <fullName evidence="7">Uncharacterized protein</fullName>
    </submittedName>
</protein>
<comment type="subcellular location">
    <subcellularLocation>
        <location evidence="1">Membrane</location>
        <topology evidence="1">Multi-pass membrane protein</topology>
    </subcellularLocation>
</comment>
<proteinExistence type="predicted"/>
<evidence type="ECO:0000256" key="4">
    <source>
        <dbReference type="ARBA" id="ARBA00022989"/>
    </source>
</evidence>
<organism evidence="7">
    <name type="scientific">bioreactor metagenome</name>
    <dbReference type="NCBI Taxonomy" id="1076179"/>
    <lineage>
        <taxon>unclassified sequences</taxon>
        <taxon>metagenomes</taxon>
        <taxon>ecological metagenomes</taxon>
    </lineage>
</organism>
<accession>A0A645BDF8</accession>
<keyword evidence="4 6" id="KW-1133">Transmembrane helix</keyword>
<dbReference type="InterPro" id="IPR004813">
    <property type="entry name" value="OPT"/>
</dbReference>
<evidence type="ECO:0000313" key="7">
    <source>
        <dbReference type="EMBL" id="MPM63485.1"/>
    </source>
</evidence>
<gene>
    <name evidence="7" type="ORF">SDC9_110365</name>
</gene>
<feature type="transmembrane region" description="Helical" evidence="6">
    <location>
        <begin position="12"/>
        <end position="34"/>
    </location>
</feature>
<evidence type="ECO:0000256" key="1">
    <source>
        <dbReference type="ARBA" id="ARBA00004141"/>
    </source>
</evidence>
<evidence type="ECO:0000256" key="6">
    <source>
        <dbReference type="SAM" id="Phobius"/>
    </source>
</evidence>
<evidence type="ECO:0000256" key="2">
    <source>
        <dbReference type="ARBA" id="ARBA00022448"/>
    </source>
</evidence>
<feature type="transmembrane region" description="Helical" evidence="6">
    <location>
        <begin position="112"/>
        <end position="135"/>
    </location>
</feature>
<dbReference type="EMBL" id="VSSQ01019441">
    <property type="protein sequence ID" value="MPM63485.1"/>
    <property type="molecule type" value="Genomic_DNA"/>
</dbReference>
<keyword evidence="2" id="KW-0813">Transport</keyword>
<dbReference type="Pfam" id="PF03169">
    <property type="entry name" value="OPT"/>
    <property type="match status" value="1"/>
</dbReference>
<dbReference type="AlphaFoldDB" id="A0A645BDF8"/>
<feature type="transmembrane region" description="Helical" evidence="6">
    <location>
        <begin position="80"/>
        <end position="106"/>
    </location>
</feature>
<dbReference type="GO" id="GO:0035673">
    <property type="term" value="F:oligopeptide transmembrane transporter activity"/>
    <property type="evidence" value="ECO:0007669"/>
    <property type="project" value="InterPro"/>
</dbReference>
<keyword evidence="5 6" id="KW-0472">Membrane</keyword>
<name>A0A645BDF8_9ZZZZ</name>
<sequence>MVIKGIMTGELPWALVFVGASIAVFCQLAGLPILPVALGLYLPIHLNAGILVGGIVRVLVERKFKNNEETKKNKVEAGILLASGLVAGDALMGIVVAGIATAGLNIGFGATLLPALTGNAIFSTAMYFLLGLWVYNFSVKSK</sequence>